<keyword evidence="1" id="KW-0812">Transmembrane</keyword>
<organism evidence="2 3">
    <name type="scientific">Metallumcola ferriviriculae</name>
    <dbReference type="NCBI Taxonomy" id="3039180"/>
    <lineage>
        <taxon>Bacteria</taxon>
        <taxon>Bacillati</taxon>
        <taxon>Bacillota</taxon>
        <taxon>Clostridia</taxon>
        <taxon>Neomoorellales</taxon>
        <taxon>Desulfitibacteraceae</taxon>
        <taxon>Metallumcola</taxon>
    </lineage>
</organism>
<accession>A0AAU0UIP3</accession>
<reference evidence="2 3" key="1">
    <citation type="submission" date="2023-04" db="EMBL/GenBank/DDBJ databases">
        <authorList>
            <person name="Hsu D."/>
        </authorList>
    </citation>
    <scope>NUCLEOTIDE SEQUENCE [LARGE SCALE GENOMIC DNA]</scope>
    <source>
        <strain evidence="2 3">MK1</strain>
    </source>
</reference>
<proteinExistence type="predicted"/>
<protein>
    <submittedName>
        <fullName evidence="2">YqhV family protein</fullName>
    </submittedName>
</protein>
<evidence type="ECO:0000313" key="2">
    <source>
        <dbReference type="EMBL" id="WRO20462.1"/>
    </source>
</evidence>
<evidence type="ECO:0000313" key="3">
    <source>
        <dbReference type="Proteomes" id="UP001329915"/>
    </source>
</evidence>
<evidence type="ECO:0000256" key="1">
    <source>
        <dbReference type="SAM" id="Phobius"/>
    </source>
</evidence>
<dbReference type="RefSeq" id="WP_366923357.1">
    <property type="nucleotide sequence ID" value="NZ_CP121694.1"/>
</dbReference>
<dbReference type="Pfam" id="PF10942">
    <property type="entry name" value="DUF2619"/>
    <property type="match status" value="1"/>
</dbReference>
<dbReference type="EMBL" id="CP121694">
    <property type="protein sequence ID" value="WRO20462.1"/>
    <property type="molecule type" value="Genomic_DNA"/>
</dbReference>
<feature type="transmembrane region" description="Helical" evidence="1">
    <location>
        <begin position="67"/>
        <end position="87"/>
    </location>
</feature>
<gene>
    <name evidence="2" type="ORF">MFMK1_000232</name>
</gene>
<keyword evidence="1" id="KW-0472">Membrane</keyword>
<feature type="transmembrane region" description="Helical" evidence="1">
    <location>
        <begin position="41"/>
        <end position="61"/>
    </location>
</feature>
<name>A0AAU0UIP3_9FIRM</name>
<sequence>MAFDRTVLFMAVLRFISALLIFSAAVLMLKYNSIPQALRLNAFLGLVGPLIMVSVSVLGIADLAGNISWAKIVITISGVILVLYGTAK</sequence>
<keyword evidence="3" id="KW-1185">Reference proteome</keyword>
<dbReference type="AlphaFoldDB" id="A0AAU0UIP3"/>
<dbReference type="KEGG" id="dbc:MFMK1_000232"/>
<dbReference type="Proteomes" id="UP001329915">
    <property type="component" value="Chromosome"/>
</dbReference>
<dbReference type="InterPro" id="IPR020390">
    <property type="entry name" value="Uncharacterised_YqhV"/>
</dbReference>
<keyword evidence="1" id="KW-1133">Transmembrane helix</keyword>
<feature type="transmembrane region" description="Helical" evidence="1">
    <location>
        <begin position="6"/>
        <end position="29"/>
    </location>
</feature>